<accession>A0A8X8I8C1</accession>
<organism evidence="7 8">
    <name type="scientific">Hydrobacter penzbergensis</name>
    <dbReference type="NCBI Taxonomy" id="1235997"/>
    <lineage>
        <taxon>Bacteria</taxon>
        <taxon>Pseudomonadati</taxon>
        <taxon>Bacteroidota</taxon>
        <taxon>Chitinophagia</taxon>
        <taxon>Chitinophagales</taxon>
        <taxon>Chitinophagaceae</taxon>
        <taxon>Hydrobacter</taxon>
    </lineage>
</organism>
<feature type="binding site" evidence="6">
    <location>
        <position position="168"/>
    </location>
    <ligand>
        <name>S-adenosyl-L-methionine</name>
        <dbReference type="ChEBI" id="CHEBI:59789"/>
    </ligand>
</feature>
<dbReference type="Proteomes" id="UP000198711">
    <property type="component" value="Unassembled WGS sequence"/>
</dbReference>
<feature type="binding site" evidence="6">
    <location>
        <position position="209"/>
    </location>
    <ligand>
        <name>S-adenosyl-L-methionine</name>
        <dbReference type="ChEBI" id="CHEBI:59789"/>
    </ligand>
</feature>
<feature type="binding site" evidence="6">
    <location>
        <position position="146"/>
    </location>
    <ligand>
        <name>S-adenosyl-L-methionine</name>
        <dbReference type="ChEBI" id="CHEBI:59789"/>
    </ligand>
</feature>
<dbReference type="PANTHER" id="PTHR43648:SF1">
    <property type="entry name" value="ELECTRON TRANSFER FLAVOPROTEIN BETA SUBUNIT LYSINE METHYLTRANSFERASE"/>
    <property type="match status" value="1"/>
</dbReference>
<dbReference type="EC" id="2.1.1.-" evidence="6"/>
<dbReference type="GO" id="GO:0005737">
    <property type="term" value="C:cytoplasm"/>
    <property type="evidence" value="ECO:0007669"/>
    <property type="project" value="UniProtKB-SubCell"/>
</dbReference>
<keyword evidence="7" id="KW-0689">Ribosomal protein</keyword>
<dbReference type="PANTHER" id="PTHR43648">
    <property type="entry name" value="ELECTRON TRANSFER FLAVOPROTEIN BETA SUBUNIT LYSINE METHYLTRANSFERASE"/>
    <property type="match status" value="1"/>
</dbReference>
<keyword evidence="7" id="KW-0687">Ribonucleoprotein</keyword>
<keyword evidence="5 6" id="KW-0949">S-adenosyl-L-methionine</keyword>
<comment type="caution">
    <text evidence="7">The sequence shown here is derived from an EMBL/GenBank/DDBJ whole genome shotgun (WGS) entry which is preliminary data.</text>
</comment>
<keyword evidence="4 6" id="KW-0808">Transferase</keyword>
<dbReference type="CDD" id="cd02440">
    <property type="entry name" value="AdoMet_MTases"/>
    <property type="match status" value="1"/>
</dbReference>
<reference evidence="7 8" key="1">
    <citation type="submission" date="2016-10" db="EMBL/GenBank/DDBJ databases">
        <authorList>
            <person name="Varghese N."/>
            <person name="Submissions S."/>
        </authorList>
    </citation>
    <scope>NUCLEOTIDE SEQUENCE [LARGE SCALE GENOMIC DNA]</scope>
    <source>
        <strain evidence="7 8">DSM 25353</strain>
    </source>
</reference>
<dbReference type="NCBIfam" id="NF001785">
    <property type="entry name" value="PRK00517.2-2"/>
    <property type="match status" value="1"/>
</dbReference>
<dbReference type="SUPFAM" id="SSF53335">
    <property type="entry name" value="S-adenosyl-L-methionine-dependent methyltransferases"/>
    <property type="match status" value="1"/>
</dbReference>
<feature type="binding site" evidence="6">
    <location>
        <position position="125"/>
    </location>
    <ligand>
        <name>S-adenosyl-L-methionine</name>
        <dbReference type="ChEBI" id="CHEBI:59789"/>
    </ligand>
</feature>
<dbReference type="InterPro" id="IPR004498">
    <property type="entry name" value="Ribosomal_PrmA_MeTrfase"/>
</dbReference>
<dbReference type="InterPro" id="IPR029063">
    <property type="entry name" value="SAM-dependent_MTases_sf"/>
</dbReference>
<dbReference type="Gene3D" id="3.40.50.150">
    <property type="entry name" value="Vaccinia Virus protein VP39"/>
    <property type="match status" value="1"/>
</dbReference>
<proteinExistence type="inferred from homology"/>
<dbReference type="AlphaFoldDB" id="A0A8X8I8C1"/>
<name>A0A8X8I8C1_9BACT</name>
<comment type="function">
    <text evidence="6">Methylates ribosomal protein L11.</text>
</comment>
<dbReference type="Pfam" id="PF06325">
    <property type="entry name" value="PrmA"/>
    <property type="match status" value="1"/>
</dbReference>
<evidence type="ECO:0000256" key="2">
    <source>
        <dbReference type="ARBA" id="ARBA00022490"/>
    </source>
</evidence>
<dbReference type="EMBL" id="FNNO01000001">
    <property type="protein sequence ID" value="SDW07424.1"/>
    <property type="molecule type" value="Genomic_DNA"/>
</dbReference>
<comment type="catalytic activity">
    <reaction evidence="6">
        <text>L-lysyl-[protein] + 3 S-adenosyl-L-methionine = N(6),N(6),N(6)-trimethyl-L-lysyl-[protein] + 3 S-adenosyl-L-homocysteine + 3 H(+)</text>
        <dbReference type="Rhea" id="RHEA:54192"/>
        <dbReference type="Rhea" id="RHEA-COMP:9752"/>
        <dbReference type="Rhea" id="RHEA-COMP:13826"/>
        <dbReference type="ChEBI" id="CHEBI:15378"/>
        <dbReference type="ChEBI" id="CHEBI:29969"/>
        <dbReference type="ChEBI" id="CHEBI:57856"/>
        <dbReference type="ChEBI" id="CHEBI:59789"/>
        <dbReference type="ChEBI" id="CHEBI:61961"/>
    </reaction>
</comment>
<keyword evidence="3 6" id="KW-0489">Methyltransferase</keyword>
<dbReference type="RefSeq" id="WP_092721352.1">
    <property type="nucleotide sequence ID" value="NZ_FNNO01000001.1"/>
</dbReference>
<comment type="similarity">
    <text evidence="1 6">Belongs to the methyltransferase superfamily. PrmA family.</text>
</comment>
<keyword evidence="2 6" id="KW-0963">Cytoplasm</keyword>
<evidence type="ECO:0000313" key="8">
    <source>
        <dbReference type="Proteomes" id="UP000198711"/>
    </source>
</evidence>
<dbReference type="HAMAP" id="MF_00735">
    <property type="entry name" value="Methyltr_PrmA"/>
    <property type="match status" value="1"/>
</dbReference>
<evidence type="ECO:0000256" key="4">
    <source>
        <dbReference type="ARBA" id="ARBA00022679"/>
    </source>
</evidence>
<dbReference type="GO" id="GO:0005840">
    <property type="term" value="C:ribosome"/>
    <property type="evidence" value="ECO:0007669"/>
    <property type="project" value="UniProtKB-KW"/>
</dbReference>
<dbReference type="GO" id="GO:0008276">
    <property type="term" value="F:protein methyltransferase activity"/>
    <property type="evidence" value="ECO:0007669"/>
    <property type="project" value="UniProtKB-UniRule"/>
</dbReference>
<sequence>MTSQYQCISIPVTDELAREQIIAELAAAGYDGFEELEGSLQAYVPGEIFDADTLHEILGKHNLTYSKSTIEKQNWNAVWESNFEPVQVEDFVGVRAAFHPPFTGVQHEIVITPKMSFGTGHHATTYLVMQLMRDIGFEAKTVFDFGTGTGILAILAAKLGAKAILAVDNDDWCIENALENTSVNGSQNIVIEKVNDARLNQKFDVVIANINKNIILDNLPYLADDLEPGGDVLLSGLLKEDEADIREACGKMGWVHQNTLERKGWIACWFRQ</sequence>
<evidence type="ECO:0000313" key="7">
    <source>
        <dbReference type="EMBL" id="SDW07424.1"/>
    </source>
</evidence>
<comment type="subcellular location">
    <subcellularLocation>
        <location evidence="6">Cytoplasm</location>
    </subcellularLocation>
</comment>
<evidence type="ECO:0000256" key="3">
    <source>
        <dbReference type="ARBA" id="ARBA00022603"/>
    </source>
</evidence>
<evidence type="ECO:0000256" key="6">
    <source>
        <dbReference type="HAMAP-Rule" id="MF_00735"/>
    </source>
</evidence>
<gene>
    <name evidence="6" type="primary">prmA</name>
    <name evidence="7" type="ORF">SAMN05444410_101174</name>
</gene>
<dbReference type="InterPro" id="IPR050078">
    <property type="entry name" value="Ribosomal_L11_MeTrfase_PrmA"/>
</dbReference>
<evidence type="ECO:0000256" key="5">
    <source>
        <dbReference type="ARBA" id="ARBA00022691"/>
    </source>
</evidence>
<dbReference type="GO" id="GO:0032259">
    <property type="term" value="P:methylation"/>
    <property type="evidence" value="ECO:0007669"/>
    <property type="project" value="UniProtKB-KW"/>
</dbReference>
<keyword evidence="8" id="KW-1185">Reference proteome</keyword>
<protein>
    <recommendedName>
        <fullName evidence="6">Ribosomal protein L11 methyltransferase</fullName>
        <shortName evidence="6">L11 Mtase</shortName>
        <ecNumber evidence="6">2.1.1.-</ecNumber>
    </recommendedName>
</protein>
<evidence type="ECO:0000256" key="1">
    <source>
        <dbReference type="ARBA" id="ARBA00009741"/>
    </source>
</evidence>